<evidence type="ECO:0000256" key="1">
    <source>
        <dbReference type="SAM" id="MobiDB-lite"/>
    </source>
</evidence>
<accession>A0ABP8BZS8</accession>
<organism evidence="2 3">
    <name type="scientific">Postechiella marina</name>
    <dbReference type="NCBI Taxonomy" id="943941"/>
    <lineage>
        <taxon>Bacteria</taxon>
        <taxon>Pseudomonadati</taxon>
        <taxon>Bacteroidota</taxon>
        <taxon>Flavobacteriia</taxon>
        <taxon>Flavobacteriales</taxon>
        <taxon>Flavobacteriaceae</taxon>
        <taxon>Postechiella</taxon>
    </lineage>
</organism>
<keyword evidence="3" id="KW-1185">Reference proteome</keyword>
<evidence type="ECO:0000313" key="2">
    <source>
        <dbReference type="EMBL" id="GAA4231189.1"/>
    </source>
</evidence>
<feature type="compositionally biased region" description="Acidic residues" evidence="1">
    <location>
        <begin position="188"/>
        <end position="222"/>
    </location>
</feature>
<feature type="region of interest" description="Disordered" evidence="1">
    <location>
        <begin position="132"/>
        <end position="236"/>
    </location>
</feature>
<feature type="compositionally biased region" description="Polar residues" evidence="1">
    <location>
        <begin position="223"/>
        <end position="235"/>
    </location>
</feature>
<name>A0ABP8BZS8_9FLAO</name>
<comment type="caution">
    <text evidence="2">The sequence shown here is derived from an EMBL/GenBank/DDBJ whole genome shotgun (WGS) entry which is preliminary data.</text>
</comment>
<feature type="compositionally biased region" description="Acidic residues" evidence="1">
    <location>
        <begin position="145"/>
        <end position="172"/>
    </location>
</feature>
<protein>
    <submittedName>
        <fullName evidence="2">Uncharacterized protein</fullName>
    </submittedName>
</protein>
<dbReference type="RefSeq" id="WP_344786257.1">
    <property type="nucleotide sequence ID" value="NZ_BAABCA010000001.1"/>
</dbReference>
<reference evidence="3" key="1">
    <citation type="journal article" date="2019" name="Int. J. Syst. Evol. Microbiol.">
        <title>The Global Catalogue of Microorganisms (GCM) 10K type strain sequencing project: providing services to taxonomists for standard genome sequencing and annotation.</title>
        <authorList>
            <consortium name="The Broad Institute Genomics Platform"/>
            <consortium name="The Broad Institute Genome Sequencing Center for Infectious Disease"/>
            <person name="Wu L."/>
            <person name="Ma J."/>
        </authorList>
    </citation>
    <scope>NUCLEOTIDE SEQUENCE [LARGE SCALE GENOMIC DNA]</scope>
    <source>
        <strain evidence="3">JCM 17630</strain>
    </source>
</reference>
<dbReference type="Proteomes" id="UP001501496">
    <property type="component" value="Unassembled WGS sequence"/>
</dbReference>
<dbReference type="EMBL" id="BAABCA010000001">
    <property type="protein sequence ID" value="GAA4231189.1"/>
    <property type="molecule type" value="Genomic_DNA"/>
</dbReference>
<dbReference type="PROSITE" id="PS51257">
    <property type="entry name" value="PROKAR_LIPOPROTEIN"/>
    <property type="match status" value="1"/>
</dbReference>
<sequence>MRNLFFILTALSLTLYSCDDGDIIDVELDFEDTFNSCQETDLVIYKTKGDPSESLSILIDNYSIESVFAVDETNTFTVTKSGTFIYRTYNDESINGSDLFCNLGPSSQVSIKQDYSSSCDVLFETVLTEDDNDGIPAALENQDPNGDDDFSDAQDTDEDGIPDYLDVDDDGDNVLTKDENPDPNGDGDLSDAQDTDEDGTPDYLDKDDDDDGIDTRDEETDSQDQNPGNDITNSDVGADYLNKAVADDTAPKATAYRTHTIQQTYQVQATILEFSFDILSQDELDFGFLTGSSLTDTRTGTPVFK</sequence>
<gene>
    <name evidence="2" type="ORF">GCM10022291_03110</name>
</gene>
<evidence type="ECO:0000313" key="3">
    <source>
        <dbReference type="Proteomes" id="UP001501496"/>
    </source>
</evidence>
<proteinExistence type="predicted"/>